<evidence type="ECO:0000313" key="3">
    <source>
        <dbReference type="Proteomes" id="UP000316545"/>
    </source>
</evidence>
<organism evidence="2 3">
    <name type="scientific">Nitrospirillum amazonense</name>
    <dbReference type="NCBI Taxonomy" id="28077"/>
    <lineage>
        <taxon>Bacteria</taxon>
        <taxon>Pseudomonadati</taxon>
        <taxon>Pseudomonadota</taxon>
        <taxon>Alphaproteobacteria</taxon>
        <taxon>Rhodospirillales</taxon>
        <taxon>Azospirillaceae</taxon>
        <taxon>Nitrospirillum</taxon>
    </lineage>
</organism>
<dbReference type="RefSeq" id="WP_145620210.1">
    <property type="nucleotide sequence ID" value="NZ_VITO01000029.1"/>
</dbReference>
<feature type="region of interest" description="Disordered" evidence="1">
    <location>
        <begin position="89"/>
        <end position="132"/>
    </location>
</feature>
<gene>
    <name evidence="2" type="ORF">FBZ88_12966</name>
</gene>
<comment type="caution">
    <text evidence="2">The sequence shown here is derived from an EMBL/GenBank/DDBJ whole genome shotgun (WGS) entry which is preliminary data.</text>
</comment>
<dbReference type="EMBL" id="VITO01000029">
    <property type="protein sequence ID" value="TWB15613.1"/>
    <property type="molecule type" value="Genomic_DNA"/>
</dbReference>
<protein>
    <submittedName>
        <fullName evidence="2">Uncharacterized protein</fullName>
    </submittedName>
</protein>
<keyword evidence="3" id="KW-1185">Reference proteome</keyword>
<evidence type="ECO:0000256" key="1">
    <source>
        <dbReference type="SAM" id="MobiDB-lite"/>
    </source>
</evidence>
<sequence>MDRDLDPIIKVLVSADRFMAQPGRFAAELRDRLNALPAVLEPADMPLAEAAREALGAMVDTARATERPQRMDELRDAITAFCARYPKPAATTATRRAPGARPPRGGSGRRTSFVERTQAPDGDGVLDTAVDF</sequence>
<feature type="compositionally biased region" description="Low complexity" evidence="1">
    <location>
        <begin position="89"/>
        <end position="104"/>
    </location>
</feature>
<evidence type="ECO:0000313" key="2">
    <source>
        <dbReference type="EMBL" id="TWB15613.1"/>
    </source>
</evidence>
<proteinExistence type="predicted"/>
<accession>A0A560F1W3</accession>
<name>A0A560F1W3_9PROT</name>
<reference evidence="2 3" key="1">
    <citation type="submission" date="2019-06" db="EMBL/GenBank/DDBJ databases">
        <title>Genomic Encyclopedia of Type Strains, Phase IV (KMG-V): Genome sequencing to study the core and pangenomes of soil and plant-associated prokaryotes.</title>
        <authorList>
            <person name="Whitman W."/>
        </authorList>
    </citation>
    <scope>NUCLEOTIDE SEQUENCE [LARGE SCALE GENOMIC DNA]</scope>
    <source>
        <strain evidence="2 3">BR 11865</strain>
    </source>
</reference>
<dbReference type="AlphaFoldDB" id="A0A560F1W3"/>
<dbReference type="Proteomes" id="UP000316545">
    <property type="component" value="Unassembled WGS sequence"/>
</dbReference>